<dbReference type="AlphaFoldDB" id="A0A544YKJ8"/>
<dbReference type="EMBL" id="VIRM01000047">
    <property type="protein sequence ID" value="TQS17308.1"/>
    <property type="molecule type" value="Genomic_DNA"/>
</dbReference>
<proteinExistence type="predicted"/>
<dbReference type="RefSeq" id="WP_142623582.1">
    <property type="nucleotide sequence ID" value="NZ_VIRM01000047.1"/>
</dbReference>
<sequence length="139" mass="15501">MHLHCYVWSGIGEELRNEAERRPPLPPADPGPFTSSPLPPMRTCDWLLKPARRIDASPATHDDALTWLAERHRSMESSFLRPADEARIGLDVRLRNAREALAGGVDVQWGIWLSGGRFLTCGVVCCSPNRHAAYRCPTS</sequence>
<protein>
    <submittedName>
        <fullName evidence="2">Uncharacterized protein</fullName>
    </submittedName>
</protein>
<dbReference type="Proteomes" id="UP000316541">
    <property type="component" value="Unassembled WGS sequence"/>
</dbReference>
<evidence type="ECO:0000313" key="2">
    <source>
        <dbReference type="EMBL" id="TQS17308.1"/>
    </source>
</evidence>
<evidence type="ECO:0000256" key="1">
    <source>
        <dbReference type="SAM" id="MobiDB-lite"/>
    </source>
</evidence>
<evidence type="ECO:0000313" key="3">
    <source>
        <dbReference type="Proteomes" id="UP000316541"/>
    </source>
</evidence>
<organism evidence="2 3">
    <name type="scientific">Microbispora hainanensis</name>
    <dbReference type="NCBI Taxonomy" id="568844"/>
    <lineage>
        <taxon>Bacteria</taxon>
        <taxon>Bacillati</taxon>
        <taxon>Actinomycetota</taxon>
        <taxon>Actinomycetes</taxon>
        <taxon>Streptosporangiales</taxon>
        <taxon>Streptosporangiaceae</taxon>
        <taxon>Microbispora</taxon>
    </lineage>
</organism>
<reference evidence="2 3" key="1">
    <citation type="submission" date="2019-07" db="EMBL/GenBank/DDBJ databases">
        <title>Microbispora hainanensis DSM 45428.</title>
        <authorList>
            <person name="Thawai C."/>
        </authorList>
    </citation>
    <scope>NUCLEOTIDE SEQUENCE [LARGE SCALE GENOMIC DNA]</scope>
    <source>
        <strain evidence="2 3">DSM 45428</strain>
    </source>
</reference>
<feature type="region of interest" description="Disordered" evidence="1">
    <location>
        <begin position="18"/>
        <end position="39"/>
    </location>
</feature>
<name>A0A544YKJ8_9ACTN</name>
<gene>
    <name evidence="2" type="ORF">FLX08_29755</name>
</gene>
<comment type="caution">
    <text evidence="2">The sequence shown here is derived from an EMBL/GenBank/DDBJ whole genome shotgun (WGS) entry which is preliminary data.</text>
</comment>
<accession>A0A544YKJ8</accession>